<reference evidence="2" key="1">
    <citation type="submission" date="2025-08" db="UniProtKB">
        <authorList>
            <consortium name="RefSeq"/>
        </authorList>
    </citation>
    <scope>IDENTIFICATION</scope>
</reference>
<protein>
    <submittedName>
        <fullName evidence="2">Mucin-19-like</fullName>
    </submittedName>
</protein>
<evidence type="ECO:0000313" key="1">
    <source>
        <dbReference type="Proteomes" id="UP001652625"/>
    </source>
</evidence>
<dbReference type="Proteomes" id="UP001652625">
    <property type="component" value="Chromosome 06"/>
</dbReference>
<keyword evidence="1" id="KW-1185">Reference proteome</keyword>
<gene>
    <name evidence="2" type="primary">LOC136082079</name>
</gene>
<proteinExistence type="predicted"/>
<name>A0ABM4C568_HYDVU</name>
<organism evidence="1 2">
    <name type="scientific">Hydra vulgaris</name>
    <name type="common">Hydra</name>
    <name type="synonym">Hydra attenuata</name>
    <dbReference type="NCBI Taxonomy" id="6087"/>
    <lineage>
        <taxon>Eukaryota</taxon>
        <taxon>Metazoa</taxon>
        <taxon>Cnidaria</taxon>
        <taxon>Hydrozoa</taxon>
        <taxon>Hydroidolina</taxon>
        <taxon>Anthoathecata</taxon>
        <taxon>Aplanulata</taxon>
        <taxon>Hydridae</taxon>
        <taxon>Hydra</taxon>
    </lineage>
</organism>
<evidence type="ECO:0000313" key="2">
    <source>
        <dbReference type="RefSeq" id="XP_065656729.1"/>
    </source>
</evidence>
<dbReference type="GeneID" id="136082079"/>
<dbReference type="RefSeq" id="XP_065656729.1">
    <property type="nucleotide sequence ID" value="XM_065800657.1"/>
</dbReference>
<sequence length="2053" mass="206384">MSTPYAEHPIYVEVIQYSDNYDYDDSAIERRPIDGREIWLDLQTIPQTPPLSAPYPGGPIIGNTRGITGVQLTSVSPYKYASLSGHFVDMIPANHANGSYKPTLKDVTGRVIPYDPTVWIADGLLGVIVFKYKTPQELGYIPPLTIDYWRYTGAFASGNSSSVDGINLAPGAHIFKQKISSNQFEFRTLLVGTNVSLQESATGITINVESGITGLTSTSTTGAEINTNTFDGSHAVLRRIVGSNGLTVTQNTNDITIDNTLTGANLGTGSSVLSAKSGANLQFRSLTAGANLTLTQNENDIVTAPNGLLTTLANIGTGAQIFNNITGTSANIRSILSASGLSVTQNASTITIDNTLTGTNLGAGSQLFASKSGSNLQFRSLTADTGIELTQNTNDIMISSTLVDLANLDNGVQIFEGIFNKVARLRSLFGTANGLTVDQTSTSITIDNTLTGTNLGSGSQIFKAKSAANLQFRSLTAGGGIILTQNANDIIISTTDSGSSSTIVTTLANLGTGAQIFIDILETTANIRSLLGSANGLTVTQNASTITIDNTLTGANLGAGSQLFASKSGSNLQFRSLTAGTGIALTQNANDIIIATSIANLGTGAQIFDIVTANLRSIIGSAGITVTQDTNTITFDNTLTGVNLGTGPSIFSAKSGSNLQFRSLTAGTNISLTQNANDISIAASGILTAVANLGTGAQIFDAVVGTTINLRSILGTANGLTVTQNASTITIDNTLTGANLGAGSLIFSAKSGANLQFRSLTAGTGIALTQNANDIVIASTVTSSLSAIANLGAGAQIFDAVTGTTANFRSILGSANGLTVTQNASTITIDNTLTGANLGTGSQVFSAKTTSTLQFRTLTAGSNISLTQSASDITIAASGLLTSLANLGAGAQIFDSITGTSAILRSILGTVNGLTVTQNTSSITIDNTLTGVNLGAGSQLFASKSGSNLQFRSLTAGTGIALTQNTNDIVIAMTSSPITSLANIGTGSSIFDVISGTIANLRTLLGSSNGLSVTQNTSTITIDNTLTGTNLGTSTPIFSAKSGATLQFRSITAGTGISVTQNTNDITIATSGILTTLVNLGTGAQIFDAVTGTSANVRSLVGTTNGLTVTQSALSITIDNTLTGTNLGAGSQLFASKSGALLQFRTLTAGTGIALTQNTNDITIATIGVLTSVANLGAGAQIFDAITGTTANVRSLVGTTNGLTVTQNASTITIDNTLTGANLGTGSQLFISKNTSSLQFRSLTAGTGITLTQNANDIAIAASGVLTSLANIGAGAQIFDAVTGTSANVRSLIGSANGIALTQNTTTITIDNTLTGTNLGSGSGTIFSAKNGSTLQFNSIAGTGNGLTVSVPTAGLIVIDNTLTGANLGAGSQLFSAKNGANLQFRSLTAGTGIALAQNINDIVISIASVPLSSITNLGTGAQVFETISNSIANLRSFVGTVNGLTVTQGATAITIDNTLTGANLGAGSQLFSAKNGAQLQFRSLTAGTGITLTQNVNDIVIALASASSLTTLTNLGTGAQIFDAVTGTSANVRSILGTANGLTVAQGSASITIDNTLTGANLGTGISLFSAKSGASLQFNTISGTANGLTISAPSVAGVITIDNTLTGANLGAGSQLFSAKVGAALQFRTLTAGAGVTLTQNANDIIIAAASSVSLSTLSNLGAGAQIFDTVTGTTANLHSLVGSANGLTVTQGTTAITIDNTLTGANLGTGSSVFSAKSVANLQFRSLSAGTGIILTQNANDIVIATSALTSLANLDTGAQIFATTGGTTANLHSLLGTINGLTVTQNATNITIDNTLTGANLGTGGSAIFSAKTGAQLQFNSLAGTANGLTVSAPTAGLITIDNTLTGASLGGTAAVFANKTGALINLRGITAGTNVTVTQNVNDISVAVAGGAAVANLTSWRFTYEKANATNAGASVAGTQTRTLTTALSSGPNVANVTLATNLLTIQPGRYYVTASAPVINGGLNRISLVNNTTNAIILNGTNNYSTGATLATRSFISGVIAPTTTIVCRLSHYIQTAQATNGLGAAVGAGVGTFEVYAEVSITQIGV</sequence>
<accession>A0ABM4C568</accession>